<dbReference type="EMBL" id="AP027081">
    <property type="protein sequence ID" value="BDU78315.1"/>
    <property type="molecule type" value="Genomic_DNA"/>
</dbReference>
<reference evidence="2" key="1">
    <citation type="journal article" date="2023" name="Int. J. Syst. Evol. Microbiol.">
        <title>Mesoterricola silvestris gen. nov., sp. nov., Mesoterricola sediminis sp. nov., Geothrix oryzae sp. nov., Geothrix edaphica sp. nov., Geothrix rubra sp. nov., and Geothrix limicola sp. nov., six novel members of Acidobacteriota isolated from soils.</title>
        <authorList>
            <person name="Itoh H."/>
            <person name="Sugisawa Y."/>
            <person name="Mise K."/>
            <person name="Xu Z."/>
            <person name="Kuniyasu M."/>
            <person name="Ushijima N."/>
            <person name="Kawano K."/>
            <person name="Kobayashi E."/>
            <person name="Shiratori Y."/>
            <person name="Masuda Y."/>
            <person name="Senoo K."/>
        </authorList>
    </citation>
    <scope>NUCLEOTIDE SEQUENCE</scope>
    <source>
        <strain evidence="2">W786</strain>
    </source>
</reference>
<gene>
    <name evidence="2" type="ORF">METESE_32730</name>
</gene>
<accession>A0AA48H1K1</accession>
<keyword evidence="1" id="KW-0812">Transmembrane</keyword>
<evidence type="ECO:0000313" key="2">
    <source>
        <dbReference type="EMBL" id="BDU78315.1"/>
    </source>
</evidence>
<sequence>MIPKRYLFASMFIAAMLMLLAIVQAPRSTREGGAVVESAAVEQSLQTFETLAEYRLLDGWAPRFQGAVDPDQEQPWPYGGGFGSPWEPASAYLTDQGLALNGPGGRSEIILWKGLEWRHYRFDAPIASARLDPLRGSRLLVTLSAGPGRFETRLMEVPEGRVLWATDSGPWSRFSWDGKAVLIGLKPPQGEAGLLLATLPLEPELPPATLAPWDEKGLPPAPRGWPVRQDHLWDDGKDLPGARVMVPWQAGGRLWFPQQDRLWVSAGGQWTLWVLESGVWKRSAAGAGTLQALPPRRMGLLGPERKGEPAPRSVTPADRAEWEKVDPSLAAWPANDPAWLWFGDGAAATAWDQRWGGETPDLPRERQREALLKAFRPEWRTALGLRASVKGWIPEGPEIALREAWEVGWVWVGDRAILVRLQPTARLRTVRSALKR</sequence>
<name>A0AA48H1K1_9BACT</name>
<proteinExistence type="predicted"/>
<feature type="transmembrane region" description="Helical" evidence="1">
    <location>
        <begin position="6"/>
        <end position="23"/>
    </location>
</feature>
<organism evidence="2 3">
    <name type="scientific">Mesoterricola sediminis</name>
    <dbReference type="NCBI Taxonomy" id="2927980"/>
    <lineage>
        <taxon>Bacteria</taxon>
        <taxon>Pseudomonadati</taxon>
        <taxon>Acidobacteriota</taxon>
        <taxon>Holophagae</taxon>
        <taxon>Holophagales</taxon>
        <taxon>Holophagaceae</taxon>
        <taxon>Mesoterricola</taxon>
    </lineage>
</organism>
<protein>
    <submittedName>
        <fullName evidence="2">Uncharacterized protein</fullName>
    </submittedName>
</protein>
<dbReference type="KEGG" id="msea:METESE_32730"/>
<dbReference type="AlphaFoldDB" id="A0AA48H1K1"/>
<evidence type="ECO:0000313" key="3">
    <source>
        <dbReference type="Proteomes" id="UP001228113"/>
    </source>
</evidence>
<keyword evidence="1" id="KW-1133">Transmembrane helix</keyword>
<keyword evidence="3" id="KW-1185">Reference proteome</keyword>
<dbReference type="RefSeq" id="WP_243335114.1">
    <property type="nucleotide sequence ID" value="NZ_AP027081.1"/>
</dbReference>
<evidence type="ECO:0000256" key="1">
    <source>
        <dbReference type="SAM" id="Phobius"/>
    </source>
</evidence>
<dbReference type="Proteomes" id="UP001228113">
    <property type="component" value="Chromosome"/>
</dbReference>
<keyword evidence="1" id="KW-0472">Membrane</keyword>